<dbReference type="STRING" id="1641165.XM38_24060"/>
<dbReference type="AlphaFoldDB" id="A0A1Z3HLN3"/>
<evidence type="ECO:0008006" key="3">
    <source>
        <dbReference type="Google" id="ProtNLM"/>
    </source>
</evidence>
<name>A0A1Z3HLN3_9CYAN</name>
<gene>
    <name evidence="1" type="ORF">XM38_021520</name>
</gene>
<evidence type="ECO:0000313" key="1">
    <source>
        <dbReference type="EMBL" id="ASC71200.1"/>
    </source>
</evidence>
<dbReference type="EMBL" id="CP021983">
    <property type="protein sequence ID" value="ASC71200.1"/>
    <property type="molecule type" value="Genomic_DNA"/>
</dbReference>
<dbReference type="Proteomes" id="UP000191901">
    <property type="component" value="Chromosome"/>
</dbReference>
<protein>
    <recommendedName>
        <fullName evidence="3">RAMP superfamily protein</fullName>
    </recommendedName>
</protein>
<dbReference type="OrthoDB" id="9813956at2"/>
<evidence type="ECO:0000313" key="2">
    <source>
        <dbReference type="Proteomes" id="UP000191901"/>
    </source>
</evidence>
<sequence>MAQIPDMAKKVPMMFRAQVEGRCQLQRVYTDRNKSNEAQDSERWVSEWVEKAYPSPPVFDLTVQTRSYQLNWRFVTNGGQDDGIIRPVIGSFGWPFYPGSSMKGVFRQACNKDQAERYCGKELSGKDWQPGILRFHGGYPTNTQWTDRLVDIIHPQQERQVQREKTTSAFAQVSLYRPELQFGISSTELLDDTEWDTIWQIWERGLSSGLGCRVSAGYGQVADHAGQTLFKCRLKGQGQAPKLLDVDETGEFRPNIFRAAIRGHALRLFGGLTDATNAERLVNELFGSVQGSGDVGLLAMSFQPCREIIGSYGRGRWEQPTYEVEGDLYWMLNRPLADPNQRKALSNLIKALMHFAMVFGGFGKSWRRADHRIFYPDYAEQDAKPLIGCHWQWSEQSLTRNYKVRKLENIATFLQAIRKVARTWVQLQKANSRQWAKTWREAWHPQNVQVWGRVAREAEDSRAVEWLHGPYRPAMPTANILEGTIKQTSVTGKLNRIGRLWHRMYPIVRLVRNPEDPDGKPIAKMRSRPEYLELLTLFPNDSPEFLDFLDFLETQQTMFQKLWP</sequence>
<reference evidence="1 2" key="1">
    <citation type="journal article" date="2016" name="Biochim. Biophys. Acta">
        <title>Characterization of red-shifted phycobilisomes isolated from the chlorophyll f-containing cyanobacterium Halomicronema hongdechloris.</title>
        <authorList>
            <person name="Li Y."/>
            <person name="Lin Y."/>
            <person name="Garvey C.J."/>
            <person name="Birch D."/>
            <person name="Corkery R.W."/>
            <person name="Loughlin P.C."/>
            <person name="Scheer H."/>
            <person name="Willows R.D."/>
            <person name="Chen M."/>
        </authorList>
    </citation>
    <scope>NUCLEOTIDE SEQUENCE [LARGE SCALE GENOMIC DNA]</scope>
    <source>
        <strain evidence="1 2">C2206</strain>
    </source>
</reference>
<accession>A0A1Z3HLN3</accession>
<organism evidence="1 2">
    <name type="scientific">Halomicronema hongdechloris C2206</name>
    <dbReference type="NCBI Taxonomy" id="1641165"/>
    <lineage>
        <taxon>Bacteria</taxon>
        <taxon>Bacillati</taxon>
        <taxon>Cyanobacteriota</taxon>
        <taxon>Cyanophyceae</taxon>
        <taxon>Nodosilineales</taxon>
        <taxon>Nodosilineaceae</taxon>
        <taxon>Halomicronema</taxon>
    </lineage>
</organism>
<dbReference type="RefSeq" id="WP_080813425.1">
    <property type="nucleotide sequence ID" value="NZ_CP021983.2"/>
</dbReference>
<keyword evidence="2" id="KW-1185">Reference proteome</keyword>
<dbReference type="KEGG" id="hhg:XM38_021520"/>
<proteinExistence type="predicted"/>